<gene>
    <name evidence="2" type="ORF">Poly41_09440</name>
</gene>
<dbReference type="InterPro" id="IPR014729">
    <property type="entry name" value="Rossmann-like_a/b/a_fold"/>
</dbReference>
<dbReference type="OrthoDB" id="232723at2"/>
<dbReference type="AlphaFoldDB" id="A0A5C6E1P3"/>
<proteinExistence type="predicted"/>
<evidence type="ECO:0000313" key="2">
    <source>
        <dbReference type="EMBL" id="TWU42645.1"/>
    </source>
</evidence>
<reference evidence="2 3" key="1">
    <citation type="submission" date="2019-02" db="EMBL/GenBank/DDBJ databases">
        <title>Deep-cultivation of Planctomycetes and their phenomic and genomic characterization uncovers novel biology.</title>
        <authorList>
            <person name="Wiegand S."/>
            <person name="Jogler M."/>
            <person name="Boedeker C."/>
            <person name="Pinto D."/>
            <person name="Vollmers J."/>
            <person name="Rivas-Marin E."/>
            <person name="Kohn T."/>
            <person name="Peeters S.H."/>
            <person name="Heuer A."/>
            <person name="Rast P."/>
            <person name="Oberbeckmann S."/>
            <person name="Bunk B."/>
            <person name="Jeske O."/>
            <person name="Meyerdierks A."/>
            <person name="Storesund J.E."/>
            <person name="Kallscheuer N."/>
            <person name="Luecker S."/>
            <person name="Lage O.M."/>
            <person name="Pohl T."/>
            <person name="Merkel B.J."/>
            <person name="Hornburger P."/>
            <person name="Mueller R.-W."/>
            <person name="Bruemmer F."/>
            <person name="Labrenz M."/>
            <person name="Spormann A.M."/>
            <person name="Op Den Camp H."/>
            <person name="Overmann J."/>
            <person name="Amann R."/>
            <person name="Jetten M.S.M."/>
            <person name="Mascher T."/>
            <person name="Medema M.H."/>
            <person name="Devos D.P."/>
            <person name="Kaster A.-K."/>
            <person name="Ovreas L."/>
            <person name="Rohde M."/>
            <person name="Galperin M.Y."/>
            <person name="Jogler C."/>
        </authorList>
    </citation>
    <scope>NUCLEOTIDE SEQUENCE [LARGE SCALE GENOMIC DNA]</scope>
    <source>
        <strain evidence="2 3">Poly41</strain>
    </source>
</reference>
<dbReference type="InterPro" id="IPR025668">
    <property type="entry name" value="Tnp_DDE_dom"/>
</dbReference>
<sequence>MAPLSNDKEFGSPSLANQFRLMLSSFAYVLMDGLRRLGLSASEHARWRVDTIRLKLMKIAARVRVTARRVVFHLSSHSPSPPPTSIDAKQQNIASELRIAMLQEAANQEPAVNAERSEESQVDLLKQIDVVIAQQKNTTSTLQDIQSKQIELNTELGRLANKQLGEGPPYSILMLKQLKPFGPLA</sequence>
<organism evidence="2 3">
    <name type="scientific">Novipirellula artificiosorum</name>
    <dbReference type="NCBI Taxonomy" id="2528016"/>
    <lineage>
        <taxon>Bacteria</taxon>
        <taxon>Pseudomonadati</taxon>
        <taxon>Planctomycetota</taxon>
        <taxon>Planctomycetia</taxon>
        <taxon>Pirellulales</taxon>
        <taxon>Pirellulaceae</taxon>
        <taxon>Novipirellula</taxon>
    </lineage>
</organism>
<keyword evidence="3" id="KW-1185">Reference proteome</keyword>
<feature type="domain" description="Transposase DDE" evidence="1">
    <location>
        <begin position="15"/>
        <end position="80"/>
    </location>
</feature>
<comment type="caution">
    <text evidence="2">The sequence shown here is derived from an EMBL/GenBank/DDBJ whole genome shotgun (WGS) entry which is preliminary data.</text>
</comment>
<evidence type="ECO:0000259" key="1">
    <source>
        <dbReference type="Pfam" id="PF13701"/>
    </source>
</evidence>
<dbReference type="Gene3D" id="3.40.50.620">
    <property type="entry name" value="HUPs"/>
    <property type="match status" value="1"/>
</dbReference>
<dbReference type="EMBL" id="SJPV01000001">
    <property type="protein sequence ID" value="TWU42645.1"/>
    <property type="molecule type" value="Genomic_DNA"/>
</dbReference>
<accession>A0A5C6E1P3</accession>
<evidence type="ECO:0000313" key="3">
    <source>
        <dbReference type="Proteomes" id="UP000319143"/>
    </source>
</evidence>
<protein>
    <recommendedName>
        <fullName evidence="1">Transposase DDE domain-containing protein</fullName>
    </recommendedName>
</protein>
<name>A0A5C6E1P3_9BACT</name>
<dbReference type="Proteomes" id="UP000319143">
    <property type="component" value="Unassembled WGS sequence"/>
</dbReference>
<dbReference type="RefSeq" id="WP_146524662.1">
    <property type="nucleotide sequence ID" value="NZ_SJPV01000001.1"/>
</dbReference>
<dbReference type="Pfam" id="PF13701">
    <property type="entry name" value="DDE_Tnp_1_4"/>
    <property type="match status" value="1"/>
</dbReference>